<dbReference type="InParanoid" id="A0A2J6SVT0"/>
<organism evidence="1 2">
    <name type="scientific">Hyaloscypha bicolor E</name>
    <dbReference type="NCBI Taxonomy" id="1095630"/>
    <lineage>
        <taxon>Eukaryota</taxon>
        <taxon>Fungi</taxon>
        <taxon>Dikarya</taxon>
        <taxon>Ascomycota</taxon>
        <taxon>Pezizomycotina</taxon>
        <taxon>Leotiomycetes</taxon>
        <taxon>Helotiales</taxon>
        <taxon>Hyaloscyphaceae</taxon>
        <taxon>Hyaloscypha</taxon>
        <taxon>Hyaloscypha bicolor</taxon>
    </lineage>
</organism>
<proteinExistence type="predicted"/>
<dbReference type="EMBL" id="KZ613859">
    <property type="protein sequence ID" value="PMD54773.1"/>
    <property type="molecule type" value="Genomic_DNA"/>
</dbReference>
<accession>A0A2J6SVT0</accession>
<name>A0A2J6SVT0_9HELO</name>
<dbReference type="AlphaFoldDB" id="A0A2J6SVT0"/>
<sequence>MLTCARPDTVNFGYYSPLKLFDGADVRHFVVLNHDRSGDRLDALEISGHANFIEKSLGYFKQLQSIRIECEEYSRGSGKFLELENMMNGILGVDDIYVQDMEYSTKGDSAYRWSVWAWGAYRGKKPERVVRPLHGVPENVNLANYHHGPGSNFQPRMYLLQNQLPGRNQNRDLDRVFSLVQ</sequence>
<keyword evidence="2" id="KW-1185">Reference proteome</keyword>
<dbReference type="Proteomes" id="UP000235371">
    <property type="component" value="Unassembled WGS sequence"/>
</dbReference>
<gene>
    <name evidence="1" type="ORF">K444DRAFT_697911</name>
</gene>
<evidence type="ECO:0000313" key="1">
    <source>
        <dbReference type="EMBL" id="PMD54773.1"/>
    </source>
</evidence>
<dbReference type="GeneID" id="36596016"/>
<reference evidence="1 2" key="1">
    <citation type="submission" date="2016-04" db="EMBL/GenBank/DDBJ databases">
        <title>A degradative enzymes factory behind the ericoid mycorrhizal symbiosis.</title>
        <authorList>
            <consortium name="DOE Joint Genome Institute"/>
            <person name="Martino E."/>
            <person name="Morin E."/>
            <person name="Grelet G."/>
            <person name="Kuo A."/>
            <person name="Kohler A."/>
            <person name="Daghino S."/>
            <person name="Barry K."/>
            <person name="Choi C."/>
            <person name="Cichocki N."/>
            <person name="Clum A."/>
            <person name="Copeland A."/>
            <person name="Hainaut M."/>
            <person name="Haridas S."/>
            <person name="Labutti K."/>
            <person name="Lindquist E."/>
            <person name="Lipzen A."/>
            <person name="Khouja H.-R."/>
            <person name="Murat C."/>
            <person name="Ohm R."/>
            <person name="Olson A."/>
            <person name="Spatafora J."/>
            <person name="Veneault-Fourrey C."/>
            <person name="Henrissat B."/>
            <person name="Grigoriev I."/>
            <person name="Martin F."/>
            <person name="Perotto S."/>
        </authorList>
    </citation>
    <scope>NUCLEOTIDE SEQUENCE [LARGE SCALE GENOMIC DNA]</scope>
    <source>
        <strain evidence="1 2">E</strain>
    </source>
</reference>
<protein>
    <submittedName>
        <fullName evidence="1">Uncharacterized protein</fullName>
    </submittedName>
</protein>
<dbReference type="RefSeq" id="XP_024731677.1">
    <property type="nucleotide sequence ID" value="XM_024887940.1"/>
</dbReference>
<evidence type="ECO:0000313" key="2">
    <source>
        <dbReference type="Proteomes" id="UP000235371"/>
    </source>
</evidence>